<dbReference type="Proteomes" id="UP000294530">
    <property type="component" value="Unassembled WGS sequence"/>
</dbReference>
<gene>
    <name evidence="4" type="ORF">CCR75_007813</name>
</gene>
<dbReference type="EMBL" id="SHOA02000023">
    <property type="protein sequence ID" value="TDH74394.1"/>
    <property type="molecule type" value="Genomic_DNA"/>
</dbReference>
<dbReference type="SFLD" id="SFLDS00003">
    <property type="entry name" value="Haloacid_Dehalogenase"/>
    <property type="match status" value="1"/>
</dbReference>
<name>A0A976P014_BRELC</name>
<dbReference type="Gene3D" id="1.20.120.1600">
    <property type="match status" value="1"/>
</dbReference>
<dbReference type="OrthoDB" id="444127at2759"/>
<dbReference type="GO" id="GO:0050124">
    <property type="term" value="F:N-acylneuraminate-9-phosphatase activity"/>
    <property type="evidence" value="ECO:0007669"/>
    <property type="project" value="TreeGrafter"/>
</dbReference>
<dbReference type="RefSeq" id="XP_067823892.1">
    <property type="nucleotide sequence ID" value="XM_067965870.1"/>
</dbReference>
<dbReference type="SFLD" id="SFLDG01129">
    <property type="entry name" value="C1.5:_HAD__Beta-PGM__Phosphata"/>
    <property type="match status" value="1"/>
</dbReference>
<evidence type="ECO:0000256" key="3">
    <source>
        <dbReference type="ARBA" id="ARBA00022842"/>
    </source>
</evidence>
<comment type="cofactor">
    <cofactor evidence="1">
        <name>Mg(2+)</name>
        <dbReference type="ChEBI" id="CHEBI:18420"/>
    </cofactor>
</comment>
<accession>A0A976P014</accession>
<dbReference type="Gene3D" id="3.40.50.1000">
    <property type="entry name" value="HAD superfamily/HAD-like"/>
    <property type="match status" value="1"/>
</dbReference>
<evidence type="ECO:0000256" key="1">
    <source>
        <dbReference type="ARBA" id="ARBA00001946"/>
    </source>
</evidence>
<dbReference type="Pfam" id="PF00702">
    <property type="entry name" value="Hydrolase"/>
    <property type="match status" value="1"/>
</dbReference>
<sequence>MPVVLGVTFDLDDTLWCGKTVLQNASGAFHAYVAQELPELAEQFPPASFDALLVQFQRALPEHAHDYTFLRKHTLRHCVTTFGAQKLHLHDESKLTAFVDAAFRAFVVPRSQPELFDGVEHLFRELTTEITLLNRPKNATATILGIITNGNCDITSLPEFFQHYIHFIISAELVGCAKPSQAIFDAAVSKFSTSCRRHHFVHVGDHYTCDVEGAKRAGFRTIWVNSQWPRHDAFTRADLIDDDAAQYTAADAIVKDVKTVVFVVQHWNALALETEGPWCST</sequence>
<dbReference type="KEGG" id="blac:94351541"/>
<dbReference type="GO" id="GO:0046380">
    <property type="term" value="P:N-acetylneuraminate biosynthetic process"/>
    <property type="evidence" value="ECO:0007669"/>
    <property type="project" value="TreeGrafter"/>
</dbReference>
<protein>
    <recommendedName>
        <fullName evidence="6">Haloacid dehalogenase-like hydrolase</fullName>
    </recommendedName>
</protein>
<proteinExistence type="predicted"/>
<keyword evidence="2" id="KW-0378">Hydrolase</keyword>
<keyword evidence="5" id="KW-1185">Reference proteome</keyword>
<dbReference type="InterPro" id="IPR023214">
    <property type="entry name" value="HAD_sf"/>
</dbReference>
<organism evidence="4 5">
    <name type="scientific">Bremia lactucae</name>
    <name type="common">Lettuce downy mildew</name>
    <dbReference type="NCBI Taxonomy" id="4779"/>
    <lineage>
        <taxon>Eukaryota</taxon>
        <taxon>Sar</taxon>
        <taxon>Stramenopiles</taxon>
        <taxon>Oomycota</taxon>
        <taxon>Peronosporomycetes</taxon>
        <taxon>Peronosporales</taxon>
        <taxon>Peronosporaceae</taxon>
        <taxon>Bremia</taxon>
    </lineage>
</organism>
<dbReference type="SUPFAM" id="SSF56784">
    <property type="entry name" value="HAD-like"/>
    <property type="match status" value="1"/>
</dbReference>
<evidence type="ECO:0000313" key="4">
    <source>
        <dbReference type="EMBL" id="TDH74394.1"/>
    </source>
</evidence>
<evidence type="ECO:0000256" key="2">
    <source>
        <dbReference type="ARBA" id="ARBA00022801"/>
    </source>
</evidence>
<dbReference type="NCBIfam" id="TIGR01549">
    <property type="entry name" value="HAD-SF-IA-v1"/>
    <property type="match status" value="1"/>
</dbReference>
<dbReference type="GeneID" id="94351541"/>
<dbReference type="InterPro" id="IPR036412">
    <property type="entry name" value="HAD-like_sf"/>
</dbReference>
<reference evidence="4 5" key="1">
    <citation type="journal article" date="2021" name="Genome Biol.">
        <title>AFLAP: assembly-free linkage analysis pipeline using k-mers from genome sequencing data.</title>
        <authorList>
            <person name="Fletcher K."/>
            <person name="Zhang L."/>
            <person name="Gil J."/>
            <person name="Han R."/>
            <person name="Cavanaugh K."/>
            <person name="Michelmore R."/>
        </authorList>
    </citation>
    <scope>NUCLEOTIDE SEQUENCE [LARGE SCALE GENOMIC DNA]</scope>
    <source>
        <strain evidence="4 5">SF5</strain>
    </source>
</reference>
<dbReference type="InterPro" id="IPR051400">
    <property type="entry name" value="HAD-like_hydrolase"/>
</dbReference>
<dbReference type="AlphaFoldDB" id="A0A976P014"/>
<dbReference type="InterPro" id="IPR006439">
    <property type="entry name" value="HAD-SF_hydro_IA"/>
</dbReference>
<keyword evidence="3" id="KW-0460">Magnesium</keyword>
<evidence type="ECO:0000313" key="5">
    <source>
        <dbReference type="Proteomes" id="UP000294530"/>
    </source>
</evidence>
<dbReference type="PANTHER" id="PTHR46470:SF3">
    <property type="entry name" value="N-ACYLNEURAMINATE-9-PHOSPHATASE"/>
    <property type="match status" value="1"/>
</dbReference>
<evidence type="ECO:0008006" key="6">
    <source>
        <dbReference type="Google" id="ProtNLM"/>
    </source>
</evidence>
<comment type="caution">
    <text evidence="4">The sequence shown here is derived from an EMBL/GenBank/DDBJ whole genome shotgun (WGS) entry which is preliminary data.</text>
</comment>
<dbReference type="PANTHER" id="PTHR46470">
    <property type="entry name" value="N-ACYLNEURAMINATE-9-PHOSPHATASE"/>
    <property type="match status" value="1"/>
</dbReference>